<dbReference type="PANTHER" id="PTHR15137:SF9">
    <property type="entry name" value="TRANSCRIPTION INITIATION FACTOR TFIID SUBUNIT 2"/>
    <property type="match status" value="1"/>
</dbReference>
<dbReference type="AlphaFoldDB" id="A0ABD1X808"/>
<reference evidence="2" key="1">
    <citation type="submission" date="2024-07" db="EMBL/GenBank/DDBJ databases">
        <title>Two chromosome-level genome assemblies of Korean endemic species Abeliophyllum distichum and Forsythia ovata (Oleaceae).</title>
        <authorList>
            <person name="Jang H."/>
        </authorList>
    </citation>
    <scope>NUCLEOTIDE SEQUENCE [LARGE SCALE GENOMIC DNA]</scope>
</reference>
<dbReference type="InterPro" id="IPR037813">
    <property type="entry name" value="TAF2"/>
</dbReference>
<dbReference type="Proteomes" id="UP001604277">
    <property type="component" value="Unassembled WGS sequence"/>
</dbReference>
<proteinExistence type="predicted"/>
<evidence type="ECO:0000313" key="2">
    <source>
        <dbReference type="Proteomes" id="UP001604277"/>
    </source>
</evidence>
<name>A0ABD1X808_9LAMI</name>
<dbReference type="Gene3D" id="1.10.390.10">
    <property type="entry name" value="Neutral Protease Domain 2"/>
    <property type="match status" value="1"/>
</dbReference>
<comment type="caution">
    <text evidence="1">The sequence shown here is derived from an EMBL/GenBank/DDBJ whole genome shotgun (WGS) entry which is preliminary data.</text>
</comment>
<evidence type="ECO:0000313" key="1">
    <source>
        <dbReference type="EMBL" id="KAL2558049.1"/>
    </source>
</evidence>
<dbReference type="EMBL" id="JBFOLJ010000001">
    <property type="protein sequence ID" value="KAL2558049.1"/>
    <property type="molecule type" value="Genomic_DNA"/>
</dbReference>
<dbReference type="SUPFAM" id="SSF55486">
    <property type="entry name" value="Metalloproteases ('zincins'), catalytic domain"/>
    <property type="match status" value="1"/>
</dbReference>
<accession>A0ABD1X808</accession>
<keyword evidence="2" id="KW-1185">Reference proteome</keyword>
<sequence length="150" mass="17457">MAVSSLSLGASLSIFSSQMLFDERLIDQTIETRIRLAYALARQWFGVYITPEASNDDWLLDGLAGFLTNTFIRMYLGNNEAHYRRYKYNDNNGNPYSDVFWLAALVQSVGELEFGQQLILWCLLTLWQSIAYLSPLLKRLDRLLQFDRYH</sequence>
<dbReference type="InterPro" id="IPR027268">
    <property type="entry name" value="Peptidase_M4/M1_CTD_sf"/>
</dbReference>
<gene>
    <name evidence="1" type="ORF">Fot_02788</name>
</gene>
<organism evidence="1 2">
    <name type="scientific">Forsythia ovata</name>
    <dbReference type="NCBI Taxonomy" id="205694"/>
    <lineage>
        <taxon>Eukaryota</taxon>
        <taxon>Viridiplantae</taxon>
        <taxon>Streptophyta</taxon>
        <taxon>Embryophyta</taxon>
        <taxon>Tracheophyta</taxon>
        <taxon>Spermatophyta</taxon>
        <taxon>Magnoliopsida</taxon>
        <taxon>eudicotyledons</taxon>
        <taxon>Gunneridae</taxon>
        <taxon>Pentapetalae</taxon>
        <taxon>asterids</taxon>
        <taxon>lamiids</taxon>
        <taxon>Lamiales</taxon>
        <taxon>Oleaceae</taxon>
        <taxon>Forsythieae</taxon>
        <taxon>Forsythia</taxon>
    </lineage>
</organism>
<dbReference type="PANTHER" id="PTHR15137">
    <property type="entry name" value="TRANSCRIPTION INITIATION FACTOR TFIID"/>
    <property type="match status" value="1"/>
</dbReference>
<protein>
    <submittedName>
        <fullName evidence="1">Transcription initiation factor TFIID subunit 2</fullName>
    </submittedName>
</protein>